<organism evidence="5 6">
    <name type="scientific">Streptosporangium carneum</name>
    <dbReference type="NCBI Taxonomy" id="47481"/>
    <lineage>
        <taxon>Bacteria</taxon>
        <taxon>Bacillati</taxon>
        <taxon>Actinomycetota</taxon>
        <taxon>Actinomycetes</taxon>
        <taxon>Streptosporangiales</taxon>
        <taxon>Streptosporangiaceae</taxon>
        <taxon>Streptosporangium</taxon>
    </lineage>
</organism>
<dbReference type="GO" id="GO:0005737">
    <property type="term" value="C:cytoplasm"/>
    <property type="evidence" value="ECO:0007669"/>
    <property type="project" value="TreeGrafter"/>
</dbReference>
<dbReference type="SUPFAM" id="SSF52540">
    <property type="entry name" value="P-loop containing nucleoside triphosphate hydrolases"/>
    <property type="match status" value="1"/>
</dbReference>
<dbReference type="Proteomes" id="UP001143474">
    <property type="component" value="Unassembled WGS sequence"/>
</dbReference>
<evidence type="ECO:0000256" key="2">
    <source>
        <dbReference type="ARBA" id="ARBA00022840"/>
    </source>
</evidence>
<evidence type="ECO:0000313" key="6">
    <source>
        <dbReference type="Proteomes" id="UP001143474"/>
    </source>
</evidence>
<dbReference type="InterPro" id="IPR036388">
    <property type="entry name" value="WH-like_DNA-bd_sf"/>
</dbReference>
<dbReference type="AlphaFoldDB" id="A0A9W6MAG9"/>
<feature type="domain" description="HTH luxR-type" evidence="4">
    <location>
        <begin position="936"/>
        <end position="999"/>
    </location>
</feature>
<reference evidence="5" key="1">
    <citation type="journal article" date="2014" name="Int. J. Syst. Evol. Microbiol.">
        <title>Complete genome sequence of Corynebacterium casei LMG S-19264T (=DSM 44701T), isolated from a smear-ripened cheese.</title>
        <authorList>
            <consortium name="US DOE Joint Genome Institute (JGI-PGF)"/>
            <person name="Walter F."/>
            <person name="Albersmeier A."/>
            <person name="Kalinowski J."/>
            <person name="Ruckert C."/>
        </authorList>
    </citation>
    <scope>NUCLEOTIDE SEQUENCE</scope>
    <source>
        <strain evidence="5">VKM Ac-2007</strain>
    </source>
</reference>
<dbReference type="InterPro" id="IPR016032">
    <property type="entry name" value="Sig_transdc_resp-reg_C-effctor"/>
</dbReference>
<dbReference type="PANTHER" id="PTHR16305">
    <property type="entry name" value="TESTICULAR SOLUBLE ADENYLYL CYCLASE"/>
    <property type="match status" value="1"/>
</dbReference>
<dbReference type="Gene3D" id="1.10.10.10">
    <property type="entry name" value="Winged helix-like DNA-binding domain superfamily/Winged helix DNA-binding domain"/>
    <property type="match status" value="1"/>
</dbReference>
<feature type="region of interest" description="Disordered" evidence="3">
    <location>
        <begin position="1"/>
        <end position="88"/>
    </location>
</feature>
<dbReference type="InterPro" id="IPR041664">
    <property type="entry name" value="AAA_16"/>
</dbReference>
<comment type="caution">
    <text evidence="5">The sequence shown here is derived from an EMBL/GenBank/DDBJ whole genome shotgun (WGS) entry which is preliminary data.</text>
</comment>
<feature type="compositionally biased region" description="Polar residues" evidence="3">
    <location>
        <begin position="65"/>
        <end position="76"/>
    </location>
</feature>
<dbReference type="SMART" id="SM00421">
    <property type="entry name" value="HTH_LUXR"/>
    <property type="match status" value="1"/>
</dbReference>
<dbReference type="Pfam" id="PF00196">
    <property type="entry name" value="GerE"/>
    <property type="match status" value="1"/>
</dbReference>
<proteinExistence type="predicted"/>
<evidence type="ECO:0000256" key="1">
    <source>
        <dbReference type="ARBA" id="ARBA00022741"/>
    </source>
</evidence>
<dbReference type="Gene3D" id="3.40.50.300">
    <property type="entry name" value="P-loop containing nucleotide triphosphate hydrolases"/>
    <property type="match status" value="1"/>
</dbReference>
<dbReference type="SUPFAM" id="SSF46894">
    <property type="entry name" value="C-terminal effector domain of the bipartite response regulators"/>
    <property type="match status" value="1"/>
</dbReference>
<keyword evidence="2" id="KW-0067">ATP-binding</keyword>
<name>A0A9W6MAG9_9ACTN</name>
<dbReference type="GO" id="GO:0004016">
    <property type="term" value="F:adenylate cyclase activity"/>
    <property type="evidence" value="ECO:0007669"/>
    <property type="project" value="TreeGrafter"/>
</dbReference>
<dbReference type="PROSITE" id="PS00622">
    <property type="entry name" value="HTH_LUXR_1"/>
    <property type="match status" value="1"/>
</dbReference>
<feature type="compositionally biased region" description="Basic residues" evidence="3">
    <location>
        <begin position="1"/>
        <end position="11"/>
    </location>
</feature>
<dbReference type="GO" id="GO:0005524">
    <property type="term" value="F:ATP binding"/>
    <property type="evidence" value="ECO:0007669"/>
    <property type="project" value="UniProtKB-KW"/>
</dbReference>
<dbReference type="EMBL" id="BSEV01000001">
    <property type="protein sequence ID" value="GLK06700.1"/>
    <property type="molecule type" value="Genomic_DNA"/>
</dbReference>
<dbReference type="CDD" id="cd06170">
    <property type="entry name" value="LuxR_C_like"/>
    <property type="match status" value="1"/>
</dbReference>
<dbReference type="Pfam" id="PF13191">
    <property type="entry name" value="AAA_16"/>
    <property type="match status" value="1"/>
</dbReference>
<dbReference type="GO" id="GO:0006355">
    <property type="term" value="P:regulation of DNA-templated transcription"/>
    <property type="evidence" value="ECO:0007669"/>
    <property type="project" value="InterPro"/>
</dbReference>
<sequence length="999" mass="106125">MIQPSWRRRRERGAECEGGVPVPSSPGTGPDPVNVLVTTGLLTEVAAGSHRPPVAASLAGDTNPEPESNRLQSSGTPPAEKWKPPVMHGRHREREAIARLLADARGGRSGALVLRGEAGIGKSALLRHAAESAAAPEPMRVLTCAGVESEVEHAFSGLLGLLRPVLHHLDALRGVQAEALRGALGLTDSAAPDFPVSDFPVSDFLVSAAVLTLLAEAAANRPLLVVVDDVQWLDHASAAALLFAARRLADEPLAMLLAVREPEPLPVNTAGLTELVLHGLPPEDAAPLLEEHGWTLPARQRDALFTATGGNPLALIELARLDDPDRAVPDLAMTGTLPVSTRVRAAFLRQVEALSADGRAALLVASAEETGDAGTVLGAAARLGLPADALGPAERSGLVRLNGIRVGFRHPLIRSAVYADAPFDHRRAAHLAIAAHLSATGRDDQAIWHRAVATTAPDEKIATALEHSADAVRRRGGAAAAISVLRHAARLSESPADRRQRTVTAAFVALDAGRPGLARTLVDQVMAEPVPAVTLAQLNGIIELYDGDPAIAYSHLMRCAELMASTEPEEAAWTLLLAAGSALHAGDMEASLLATRRITDLDCSPATLRAAEGLLGGFEGVVTGAELWELPGAMPRGRGGGDERQWMWATVIGWMGPDDHQALRLVEATGRRVRAEGSAALLTEVLFYHADIEFRLGRWAEGTAHAEEGLRFSYETGQRGWTANFLAQSARFAAVRGEAAACRRYARRALEIAFPLRERVAAATATGALGLLALGEGASAEAFAELTRLFERGSPQSNDFVALAMLPDLVEAAVHAGTPEPARLIVEAMAPRTAGVRGPVALSRSHLSHAMLSDDAHAESHYRSALASGGLDQRLFDRARTELLYGEWLHRNHRGSEARAMLRAASETFEALGAEPWARRALARFRAAGGARPRPGRAVAALLSPQELEVSRLAARGLSNREIGDRMHLSPRTVGSHLYRTFPKLGISTRAELRDLDLD</sequence>
<dbReference type="GO" id="GO:0003677">
    <property type="term" value="F:DNA binding"/>
    <property type="evidence" value="ECO:0007669"/>
    <property type="project" value="InterPro"/>
</dbReference>
<dbReference type="InterPro" id="IPR000792">
    <property type="entry name" value="Tscrpt_reg_LuxR_C"/>
</dbReference>
<dbReference type="InterPro" id="IPR027417">
    <property type="entry name" value="P-loop_NTPase"/>
</dbReference>
<keyword evidence="6" id="KW-1185">Reference proteome</keyword>
<gene>
    <name evidence="5" type="ORF">GCM10017600_01050</name>
</gene>
<keyword evidence="1" id="KW-0547">Nucleotide-binding</keyword>
<dbReference type="PANTHER" id="PTHR16305:SF35">
    <property type="entry name" value="TRANSCRIPTIONAL ACTIVATOR DOMAIN"/>
    <property type="match status" value="1"/>
</dbReference>
<reference evidence="5" key="2">
    <citation type="submission" date="2023-01" db="EMBL/GenBank/DDBJ databases">
        <authorList>
            <person name="Sun Q."/>
            <person name="Evtushenko L."/>
        </authorList>
    </citation>
    <scope>NUCLEOTIDE SEQUENCE</scope>
    <source>
        <strain evidence="5">VKM Ac-2007</strain>
    </source>
</reference>
<evidence type="ECO:0000313" key="5">
    <source>
        <dbReference type="EMBL" id="GLK06700.1"/>
    </source>
</evidence>
<dbReference type="PROSITE" id="PS50043">
    <property type="entry name" value="HTH_LUXR_2"/>
    <property type="match status" value="1"/>
</dbReference>
<protein>
    <submittedName>
        <fullName evidence="5">Transcriptional regulator</fullName>
    </submittedName>
</protein>
<evidence type="ECO:0000259" key="4">
    <source>
        <dbReference type="PROSITE" id="PS50043"/>
    </source>
</evidence>
<accession>A0A9W6MAG9</accession>
<evidence type="ECO:0000256" key="3">
    <source>
        <dbReference type="SAM" id="MobiDB-lite"/>
    </source>
</evidence>
<dbReference type="PRINTS" id="PR00038">
    <property type="entry name" value="HTHLUXR"/>
</dbReference>
<feature type="compositionally biased region" description="Low complexity" evidence="3">
    <location>
        <begin position="17"/>
        <end position="33"/>
    </location>
</feature>